<keyword evidence="4 13" id="KW-0853">WD repeat</keyword>
<feature type="domain" description="EML-like first beta-propeller" evidence="14">
    <location>
        <begin position="54"/>
        <end position="312"/>
    </location>
</feature>
<evidence type="ECO:0000313" key="15">
    <source>
        <dbReference type="Proteomes" id="UP001652625"/>
    </source>
</evidence>
<comment type="function">
    <text evidence="11">Microtubule inner protein (MIP) part of the dynein-decorated doublet microtubules (DMTs) in cilia axoneme. Important for proper ciliary and flagellar beating. May act in cooperation with CFAP45 and axonemal dynein subunit DNAH11. May play a role in cell growth and/or survival.</text>
</comment>
<sequence>MIANDIEMEKLNLTSTIGFAGKVPGGLLIHPDEKHIVYPLGNTIVVKNLSTHLQRFLSGHNDNVSCVTISKTGYYIASGQQTHMGFKAEVIIWNYQEMQIHCRLLLHKVNVEAIAFSPNEKLLATLGGQDDGSVVLWDIAKKEAVCGAAAAVLSAGVTHCVAFASINNNVFVTGGNKTLRVWELDIEKRIIQPTDCSLGHLKRIVQCITVSDDDHYMYCGTTSGDILQINMKTKLLSQYGPLKDKFSLGILSILLKDNKEFLIGAGDGTISLVKVDNFKRVRSIKVDGEITSLTLFGQTQFFAGTSFSQIYQIKFEDFSYQVISTCHYAKVLDISFPKNYSRLFATCSINDIRIWNAETSKELLRIVIPNMTCNAVEFTPDGKSIISAWDDGKIRAFTPETGKLKFSIHDAHNKGVTALMSTSDSKRIVSGGGEGQVRVWDIKVNEYKMVQAMKEHKGTVTSVKIRSNDLQCITSSIDGTCIIWDLVRFVRHQIIFANSMFKVVCYRPDECQILTAGTDHKISCWETYDGSPIRELEGTKSGSINGLDISPDGLYFVTGGEDKLIKVWRYNEGEITHIGFGHCGEINRLKICPLQKHIVSVSTDGAILRWKFPYEMTKTS</sequence>
<dbReference type="PANTHER" id="PTHR13720">
    <property type="entry name" value="WD-40 REPEAT PROTEIN"/>
    <property type="match status" value="1"/>
</dbReference>
<evidence type="ECO:0000256" key="2">
    <source>
        <dbReference type="ARBA" id="ARBA00004496"/>
    </source>
</evidence>
<keyword evidence="5" id="KW-0677">Repeat</keyword>
<dbReference type="Gene3D" id="2.130.10.10">
    <property type="entry name" value="YVTN repeat-like/Quinoprotein amine dehydrogenase"/>
    <property type="match status" value="3"/>
</dbReference>
<evidence type="ECO:0000313" key="16">
    <source>
        <dbReference type="RefSeq" id="XP_065659543.1"/>
    </source>
</evidence>
<dbReference type="PROSITE" id="PS50082">
    <property type="entry name" value="WD_REPEATS_2"/>
    <property type="match status" value="4"/>
</dbReference>
<dbReference type="PROSITE" id="PS50294">
    <property type="entry name" value="WD_REPEATS_REGION"/>
    <property type="match status" value="2"/>
</dbReference>
<comment type="subunit">
    <text evidence="12">Microtubule inner protein component of sperm flagellar doublet microtubules. Interacts with BRCA2. Interacts with the CCT chaperonin complex. Interacts with HSP70. Interacts with AK8. Interacts with CFAP45. Interacts with DNAI1. Interacts with IQDC.</text>
</comment>
<dbReference type="Pfam" id="PF23409">
    <property type="entry name" value="Beta-prop_EML"/>
    <property type="match status" value="1"/>
</dbReference>
<proteinExistence type="inferred from homology"/>
<keyword evidence="7" id="KW-0969">Cilium</keyword>
<evidence type="ECO:0000256" key="11">
    <source>
        <dbReference type="ARBA" id="ARBA00046056"/>
    </source>
</evidence>
<evidence type="ECO:0000256" key="9">
    <source>
        <dbReference type="ARBA" id="ARBA00029456"/>
    </source>
</evidence>
<dbReference type="InterPro" id="IPR015943">
    <property type="entry name" value="WD40/YVTN_repeat-like_dom_sf"/>
</dbReference>
<gene>
    <name evidence="16 17" type="primary">LOC100206819</name>
</gene>
<evidence type="ECO:0000256" key="12">
    <source>
        <dbReference type="ARBA" id="ARBA00047117"/>
    </source>
</evidence>
<evidence type="ECO:0000256" key="7">
    <source>
        <dbReference type="ARBA" id="ARBA00023069"/>
    </source>
</evidence>
<dbReference type="Proteomes" id="UP001652625">
    <property type="component" value="Chromosome 08"/>
</dbReference>
<evidence type="ECO:0000259" key="14">
    <source>
        <dbReference type="Pfam" id="PF23409"/>
    </source>
</evidence>
<dbReference type="InterPro" id="IPR036322">
    <property type="entry name" value="WD40_repeat_dom_sf"/>
</dbReference>
<dbReference type="GeneID" id="100206819"/>
<keyword evidence="3" id="KW-0963">Cytoplasm</keyword>
<dbReference type="InterPro" id="IPR019775">
    <property type="entry name" value="WD40_repeat_CS"/>
</dbReference>
<organism evidence="15 17">
    <name type="scientific">Hydra vulgaris</name>
    <name type="common">Hydra</name>
    <name type="synonym">Hydra attenuata</name>
    <dbReference type="NCBI Taxonomy" id="6087"/>
    <lineage>
        <taxon>Eukaryota</taxon>
        <taxon>Metazoa</taxon>
        <taxon>Cnidaria</taxon>
        <taxon>Hydrozoa</taxon>
        <taxon>Hydroidolina</taxon>
        <taxon>Anthoathecata</taxon>
        <taxon>Aplanulata</taxon>
        <taxon>Hydridae</taxon>
        <taxon>Hydra</taxon>
    </lineage>
</organism>
<dbReference type="RefSeq" id="XP_065659543.1">
    <property type="nucleotide sequence ID" value="XM_065803471.1"/>
</dbReference>
<comment type="subcellular location">
    <subcellularLocation>
        <location evidence="1">Cell projection</location>
        <location evidence="1">Cilium</location>
        <location evidence="1">Flagellum</location>
    </subcellularLocation>
    <subcellularLocation>
        <location evidence="2">Cytoplasm</location>
    </subcellularLocation>
</comment>
<evidence type="ECO:0000256" key="3">
    <source>
        <dbReference type="ARBA" id="ARBA00022490"/>
    </source>
</evidence>
<feature type="repeat" description="WD" evidence="13">
    <location>
        <begin position="104"/>
        <end position="139"/>
    </location>
</feature>
<feature type="repeat" description="WD" evidence="13">
    <location>
        <begin position="453"/>
        <end position="486"/>
    </location>
</feature>
<dbReference type="Pfam" id="PF00400">
    <property type="entry name" value="WD40"/>
    <property type="match status" value="3"/>
</dbReference>
<dbReference type="InterPro" id="IPR001680">
    <property type="entry name" value="WD40_rpt"/>
</dbReference>
<dbReference type="PANTHER" id="PTHR13720:SF14">
    <property type="entry name" value="CILIA- AND FLAGELLA-ASSOCIATED PROTEIN 52"/>
    <property type="match status" value="1"/>
</dbReference>
<evidence type="ECO:0000313" key="17">
    <source>
        <dbReference type="RefSeq" id="XP_065659544.1"/>
    </source>
</evidence>
<dbReference type="PROSITE" id="PS00678">
    <property type="entry name" value="WD_REPEATS_1"/>
    <property type="match status" value="2"/>
</dbReference>
<evidence type="ECO:0000256" key="10">
    <source>
        <dbReference type="ARBA" id="ARBA00029552"/>
    </source>
</evidence>
<name>A0ABM4CD04_HYDVU</name>
<keyword evidence="15" id="KW-1185">Reference proteome</keyword>
<accession>A0ABM4CD04</accession>
<dbReference type="InterPro" id="IPR055439">
    <property type="entry name" value="Beta-prop_EML_1st"/>
</dbReference>
<evidence type="ECO:0000256" key="8">
    <source>
        <dbReference type="ARBA" id="ARBA00023273"/>
    </source>
</evidence>
<evidence type="ECO:0000256" key="1">
    <source>
        <dbReference type="ARBA" id="ARBA00004230"/>
    </source>
</evidence>
<keyword evidence="8" id="KW-0966">Cell projection</keyword>
<protein>
    <recommendedName>
        <fullName evidence="10">Cilia- and flagella-associated protein 52</fullName>
    </recommendedName>
</protein>
<evidence type="ECO:0000256" key="13">
    <source>
        <dbReference type="PROSITE-ProRule" id="PRU00221"/>
    </source>
</evidence>
<dbReference type="SUPFAM" id="SSF50978">
    <property type="entry name" value="WD40 repeat-like"/>
    <property type="match status" value="2"/>
</dbReference>
<feature type="repeat" description="WD" evidence="13">
    <location>
        <begin position="537"/>
        <end position="578"/>
    </location>
</feature>
<dbReference type="SMART" id="SM00320">
    <property type="entry name" value="WD40"/>
    <property type="match status" value="11"/>
</dbReference>
<dbReference type="InterPro" id="IPR050630">
    <property type="entry name" value="WD_repeat_EMAP"/>
</dbReference>
<evidence type="ECO:0000256" key="6">
    <source>
        <dbReference type="ARBA" id="ARBA00022846"/>
    </source>
</evidence>
<comment type="similarity">
    <text evidence="9">Belongs to the CFAP52 family.</text>
</comment>
<feature type="repeat" description="WD" evidence="13">
    <location>
        <begin position="409"/>
        <end position="450"/>
    </location>
</feature>
<dbReference type="RefSeq" id="XP_065659544.1">
    <property type="nucleotide sequence ID" value="XM_065803472.1"/>
</dbReference>
<evidence type="ECO:0000256" key="4">
    <source>
        <dbReference type="ARBA" id="ARBA00022574"/>
    </source>
</evidence>
<reference evidence="16 17" key="1">
    <citation type="submission" date="2025-05" db="UniProtKB">
        <authorList>
            <consortium name="RefSeq"/>
        </authorList>
    </citation>
    <scope>IDENTIFICATION</scope>
</reference>
<dbReference type="CDD" id="cd00200">
    <property type="entry name" value="WD40"/>
    <property type="match status" value="1"/>
</dbReference>
<evidence type="ECO:0000256" key="5">
    <source>
        <dbReference type="ARBA" id="ARBA00022737"/>
    </source>
</evidence>
<keyword evidence="6 16" id="KW-0282">Flagellum</keyword>